<comment type="similarity">
    <text evidence="1 7">Belongs to the pseudouridine synthase RsuA family.</text>
</comment>
<dbReference type="Gene3D" id="3.10.290.10">
    <property type="entry name" value="RNA-binding S4 domain"/>
    <property type="match status" value="1"/>
</dbReference>
<evidence type="ECO:0000256" key="5">
    <source>
        <dbReference type="ARBA" id="ARBA00037590"/>
    </source>
</evidence>
<dbReference type="GO" id="GO:0000455">
    <property type="term" value="P:enzyme-directed rRNA pseudouridine synthesis"/>
    <property type="evidence" value="ECO:0007669"/>
    <property type="project" value="UniProtKB-ARBA"/>
</dbReference>
<gene>
    <name evidence="9" type="ORF">IOQ59_19425</name>
</gene>
<dbReference type="GO" id="GO:0160136">
    <property type="term" value="F:16S rRNA pseudouridine(516) synthase activity"/>
    <property type="evidence" value="ECO:0007669"/>
    <property type="project" value="UniProtKB-EC"/>
</dbReference>
<dbReference type="Gene3D" id="3.30.70.580">
    <property type="entry name" value="Pseudouridine synthase I, catalytic domain, N-terminal subdomain"/>
    <property type="match status" value="1"/>
</dbReference>
<dbReference type="FunFam" id="3.30.70.1560:FF:000001">
    <property type="entry name" value="Pseudouridine synthase"/>
    <property type="match status" value="1"/>
</dbReference>
<dbReference type="SUPFAM" id="SSF55120">
    <property type="entry name" value="Pseudouridine synthase"/>
    <property type="match status" value="1"/>
</dbReference>
<dbReference type="InterPro" id="IPR000748">
    <property type="entry name" value="PsdUridine_synth_RsuA/RluB/E/F"/>
</dbReference>
<dbReference type="InterPro" id="IPR042092">
    <property type="entry name" value="PsdUridine_s_RsuA/RluB/E/F_cat"/>
</dbReference>
<evidence type="ECO:0000256" key="3">
    <source>
        <dbReference type="ARBA" id="ARBA00023235"/>
    </source>
</evidence>
<dbReference type="NCBIfam" id="TIGR00093">
    <property type="entry name" value="pseudouridine synthase"/>
    <property type="match status" value="1"/>
</dbReference>
<dbReference type="CDD" id="cd02553">
    <property type="entry name" value="PseudoU_synth_RsuA"/>
    <property type="match status" value="1"/>
</dbReference>
<evidence type="ECO:0000313" key="9">
    <source>
        <dbReference type="EMBL" id="MBE9399439.1"/>
    </source>
</evidence>
<dbReference type="InterPro" id="IPR020094">
    <property type="entry name" value="TruA/RsuA/RluB/E/F_N"/>
</dbReference>
<dbReference type="GO" id="GO:0003723">
    <property type="term" value="F:RNA binding"/>
    <property type="evidence" value="ECO:0007669"/>
    <property type="project" value="UniProtKB-KW"/>
</dbReference>
<keyword evidence="2 6" id="KW-0694">RNA-binding</keyword>
<dbReference type="Pfam" id="PF01479">
    <property type="entry name" value="S4"/>
    <property type="match status" value="1"/>
</dbReference>
<dbReference type="InterPro" id="IPR006145">
    <property type="entry name" value="PsdUridine_synth_RsuA/RluA"/>
</dbReference>
<evidence type="ECO:0000259" key="8">
    <source>
        <dbReference type="SMART" id="SM00363"/>
    </source>
</evidence>
<dbReference type="InterPro" id="IPR018496">
    <property type="entry name" value="PsdUridine_synth_RsuA/RluB_CS"/>
</dbReference>
<evidence type="ECO:0000256" key="1">
    <source>
        <dbReference type="ARBA" id="ARBA00008348"/>
    </source>
</evidence>
<dbReference type="Proteomes" id="UP000640333">
    <property type="component" value="Unassembled WGS sequence"/>
</dbReference>
<reference evidence="9" key="1">
    <citation type="submission" date="2020-10" db="EMBL/GenBank/DDBJ databases">
        <title>Bacterium isolated from coastal waters sediment.</title>
        <authorList>
            <person name="Chen R.-J."/>
            <person name="Lu D.-C."/>
            <person name="Zhu K.-L."/>
            <person name="Du Z.-J."/>
        </authorList>
    </citation>
    <scope>NUCLEOTIDE SEQUENCE</scope>
    <source>
        <strain evidence="9">N1Y112</strain>
    </source>
</reference>
<dbReference type="PANTHER" id="PTHR47683:SF4">
    <property type="entry name" value="PSEUDOURIDINE SYNTHASE"/>
    <property type="match status" value="1"/>
</dbReference>
<accession>A0A8J7FHG8</accession>
<evidence type="ECO:0000313" key="10">
    <source>
        <dbReference type="Proteomes" id="UP000640333"/>
    </source>
</evidence>
<keyword evidence="3 7" id="KW-0413">Isomerase</keyword>
<comment type="function">
    <text evidence="5">Responsible for synthesis of pseudouridine from uracil-516 in 16S ribosomal RNA.</text>
</comment>
<comment type="catalytic activity">
    <reaction evidence="4">
        <text>uridine(516) in 16S rRNA = pseudouridine(516) in 16S rRNA</text>
        <dbReference type="Rhea" id="RHEA:38867"/>
        <dbReference type="Rhea" id="RHEA-COMP:10089"/>
        <dbReference type="Rhea" id="RHEA-COMP:10090"/>
        <dbReference type="ChEBI" id="CHEBI:65314"/>
        <dbReference type="ChEBI" id="CHEBI:65315"/>
        <dbReference type="EC" id="5.4.99.19"/>
    </reaction>
</comment>
<dbReference type="GO" id="GO:0005829">
    <property type="term" value="C:cytosol"/>
    <property type="evidence" value="ECO:0007669"/>
    <property type="project" value="UniProtKB-ARBA"/>
</dbReference>
<protein>
    <recommendedName>
        <fullName evidence="7">Pseudouridine synthase</fullName>
        <ecNumber evidence="7">5.4.99.-</ecNumber>
    </recommendedName>
</protein>
<dbReference type="Pfam" id="PF00849">
    <property type="entry name" value="PseudoU_synth_2"/>
    <property type="match status" value="1"/>
</dbReference>
<proteinExistence type="inferred from homology"/>
<dbReference type="CDD" id="cd00165">
    <property type="entry name" value="S4"/>
    <property type="match status" value="1"/>
</dbReference>
<name>A0A8J7FHG8_9GAMM</name>
<dbReference type="Gene3D" id="3.30.70.1560">
    <property type="entry name" value="Alpha-L RNA-binding motif"/>
    <property type="match status" value="1"/>
</dbReference>
<dbReference type="InterPro" id="IPR002942">
    <property type="entry name" value="S4_RNA-bd"/>
</dbReference>
<evidence type="ECO:0000256" key="6">
    <source>
        <dbReference type="PROSITE-ProRule" id="PRU00182"/>
    </source>
</evidence>
<dbReference type="PROSITE" id="PS01149">
    <property type="entry name" value="PSI_RSU"/>
    <property type="match status" value="1"/>
</dbReference>
<evidence type="ECO:0000256" key="4">
    <source>
        <dbReference type="ARBA" id="ARBA00036749"/>
    </source>
</evidence>
<sequence>MRLDRFVCKSTELTRADAVRLINAGEVRVNEQVVLEERTQVHENNCITLDGQTLKPRAFRYLLMHKPAGTICANVDDVYPSLFKYVDIERADELHIAGRLDADTTGLVLITDDGRWSFHITTPNSQCQKVYRVGLSRPIADDVADKFKRGVKLQGEEQLTLPAMLEVINPKEVLLTITQGKFHQVKRMFAAVGNRVVSLHREQIGEVALDVEERQWRYLTADEVKSFSR</sequence>
<keyword evidence="10" id="KW-1185">Reference proteome</keyword>
<dbReference type="InterPro" id="IPR050343">
    <property type="entry name" value="RsuA_PseudoU_synthase"/>
</dbReference>
<feature type="domain" description="RNA-binding S4" evidence="8">
    <location>
        <begin position="1"/>
        <end position="63"/>
    </location>
</feature>
<dbReference type="RefSeq" id="WP_193955132.1">
    <property type="nucleotide sequence ID" value="NZ_JADEYS010000027.1"/>
</dbReference>
<dbReference type="InterPro" id="IPR020103">
    <property type="entry name" value="PsdUridine_synth_cat_dom_sf"/>
</dbReference>
<dbReference type="EMBL" id="JADEYS010000027">
    <property type="protein sequence ID" value="MBE9399439.1"/>
    <property type="molecule type" value="Genomic_DNA"/>
</dbReference>
<evidence type="ECO:0000256" key="7">
    <source>
        <dbReference type="RuleBase" id="RU003887"/>
    </source>
</evidence>
<dbReference type="PANTHER" id="PTHR47683">
    <property type="entry name" value="PSEUDOURIDINE SYNTHASE FAMILY PROTEIN-RELATED"/>
    <property type="match status" value="1"/>
</dbReference>
<organism evidence="9 10">
    <name type="scientific">Pontibacterium sinense</name>
    <dbReference type="NCBI Taxonomy" id="2781979"/>
    <lineage>
        <taxon>Bacteria</taxon>
        <taxon>Pseudomonadati</taxon>
        <taxon>Pseudomonadota</taxon>
        <taxon>Gammaproteobacteria</taxon>
        <taxon>Oceanospirillales</taxon>
        <taxon>Oceanospirillaceae</taxon>
        <taxon>Pontibacterium</taxon>
    </lineage>
</organism>
<dbReference type="InterPro" id="IPR036986">
    <property type="entry name" value="S4_RNA-bd_sf"/>
</dbReference>
<dbReference type="SMART" id="SM00363">
    <property type="entry name" value="S4"/>
    <property type="match status" value="1"/>
</dbReference>
<dbReference type="EC" id="5.4.99.-" evidence="7"/>
<dbReference type="PROSITE" id="PS50889">
    <property type="entry name" value="S4"/>
    <property type="match status" value="1"/>
</dbReference>
<comment type="caution">
    <text evidence="9">The sequence shown here is derived from an EMBL/GenBank/DDBJ whole genome shotgun (WGS) entry which is preliminary data.</text>
</comment>
<dbReference type="SUPFAM" id="SSF55174">
    <property type="entry name" value="Alpha-L RNA-binding motif"/>
    <property type="match status" value="1"/>
</dbReference>
<dbReference type="AlphaFoldDB" id="A0A8J7FHG8"/>
<evidence type="ECO:0000256" key="2">
    <source>
        <dbReference type="ARBA" id="ARBA00022884"/>
    </source>
</evidence>